<accession>A0A6H5GLN2</accession>
<keyword evidence="1" id="KW-0175">Coiled coil</keyword>
<dbReference type="EMBL" id="CADCXU010012572">
    <property type="protein sequence ID" value="CAB0002529.1"/>
    <property type="molecule type" value="Genomic_DNA"/>
</dbReference>
<feature type="region of interest" description="Disordered" evidence="2">
    <location>
        <begin position="141"/>
        <end position="162"/>
    </location>
</feature>
<evidence type="ECO:0000313" key="4">
    <source>
        <dbReference type="Proteomes" id="UP000479000"/>
    </source>
</evidence>
<feature type="coiled-coil region" evidence="1">
    <location>
        <begin position="17"/>
        <end position="81"/>
    </location>
</feature>
<evidence type="ECO:0000313" key="3">
    <source>
        <dbReference type="EMBL" id="CAB0002529.1"/>
    </source>
</evidence>
<feature type="compositionally biased region" description="Polar residues" evidence="2">
    <location>
        <begin position="145"/>
        <end position="162"/>
    </location>
</feature>
<dbReference type="Proteomes" id="UP000479000">
    <property type="component" value="Unassembled WGS sequence"/>
</dbReference>
<evidence type="ECO:0000256" key="1">
    <source>
        <dbReference type="SAM" id="Coils"/>
    </source>
</evidence>
<proteinExistence type="predicted"/>
<evidence type="ECO:0000256" key="2">
    <source>
        <dbReference type="SAM" id="MobiDB-lite"/>
    </source>
</evidence>
<keyword evidence="4" id="KW-1185">Reference proteome</keyword>
<dbReference type="AlphaFoldDB" id="A0A6H5GLN2"/>
<feature type="non-terminal residue" evidence="3">
    <location>
        <position position="162"/>
    </location>
</feature>
<name>A0A6H5GLN2_9HEMI</name>
<sequence>MEVNSVDIEEALFLEKMAEFEREDAIAREQIQELMASADETYQKVFTMIDCSKRDEILQKKKQARERVDELVDLLDKYNERSSRGSKAKFQRITAHFEHYSSLAFAMTRLSGRCSSRNRRIGSTSPTQLDLLSSARRAATRHLRSSGSDPTVRLSATSPACV</sequence>
<reference evidence="3 4" key="1">
    <citation type="submission" date="2020-02" db="EMBL/GenBank/DDBJ databases">
        <authorList>
            <person name="Ferguson B K."/>
        </authorList>
    </citation>
    <scope>NUCLEOTIDE SEQUENCE [LARGE SCALE GENOMIC DNA]</scope>
</reference>
<organism evidence="3 4">
    <name type="scientific">Nesidiocoris tenuis</name>
    <dbReference type="NCBI Taxonomy" id="355587"/>
    <lineage>
        <taxon>Eukaryota</taxon>
        <taxon>Metazoa</taxon>
        <taxon>Ecdysozoa</taxon>
        <taxon>Arthropoda</taxon>
        <taxon>Hexapoda</taxon>
        <taxon>Insecta</taxon>
        <taxon>Pterygota</taxon>
        <taxon>Neoptera</taxon>
        <taxon>Paraneoptera</taxon>
        <taxon>Hemiptera</taxon>
        <taxon>Heteroptera</taxon>
        <taxon>Panheteroptera</taxon>
        <taxon>Cimicomorpha</taxon>
        <taxon>Miridae</taxon>
        <taxon>Dicyphina</taxon>
        <taxon>Nesidiocoris</taxon>
    </lineage>
</organism>
<dbReference type="OrthoDB" id="10593746at2759"/>
<protein>
    <submittedName>
        <fullName evidence="3">Uncharacterized protein</fullName>
    </submittedName>
</protein>
<gene>
    <name evidence="3" type="ORF">NTEN_LOCUS8316</name>
</gene>